<evidence type="ECO:0000313" key="3">
    <source>
        <dbReference type="Proteomes" id="UP000199228"/>
    </source>
</evidence>
<feature type="transmembrane region" description="Helical" evidence="1">
    <location>
        <begin position="117"/>
        <end position="134"/>
    </location>
</feature>
<name>A0A1G6AL68_EUBOX</name>
<keyword evidence="1" id="KW-0472">Membrane</keyword>
<feature type="transmembrane region" description="Helical" evidence="1">
    <location>
        <begin position="12"/>
        <end position="34"/>
    </location>
</feature>
<accession>A0A1G6AL68</accession>
<dbReference type="STRING" id="1732.SAMN02910417_00662"/>
<feature type="transmembrane region" description="Helical" evidence="1">
    <location>
        <begin position="54"/>
        <end position="74"/>
    </location>
</feature>
<evidence type="ECO:0000313" key="2">
    <source>
        <dbReference type="EMBL" id="SDB09137.1"/>
    </source>
</evidence>
<reference evidence="2 3" key="1">
    <citation type="submission" date="2016-10" db="EMBL/GenBank/DDBJ databases">
        <authorList>
            <person name="de Groot N.N."/>
        </authorList>
    </citation>
    <scope>NUCLEOTIDE SEQUENCE [LARGE SCALE GENOMIC DNA]</scope>
    <source>
        <strain evidence="2 3">DSM 3217</strain>
    </source>
</reference>
<evidence type="ECO:0000256" key="1">
    <source>
        <dbReference type="SAM" id="Phobius"/>
    </source>
</evidence>
<evidence type="ECO:0008006" key="4">
    <source>
        <dbReference type="Google" id="ProtNLM"/>
    </source>
</evidence>
<dbReference type="AlphaFoldDB" id="A0A1G6AL68"/>
<proteinExistence type="predicted"/>
<feature type="transmembrane region" description="Helical" evidence="1">
    <location>
        <begin position="81"/>
        <end position="111"/>
    </location>
</feature>
<keyword evidence="3" id="KW-1185">Reference proteome</keyword>
<protein>
    <recommendedName>
        <fullName evidence="4">HD domain-containing protein</fullName>
    </recommendedName>
</protein>
<feature type="transmembrane region" description="Helical" evidence="1">
    <location>
        <begin position="146"/>
        <end position="165"/>
    </location>
</feature>
<keyword evidence="1" id="KW-1133">Transmembrane helix</keyword>
<organism evidence="2 3">
    <name type="scientific">Eubacterium oxidoreducens</name>
    <dbReference type="NCBI Taxonomy" id="1732"/>
    <lineage>
        <taxon>Bacteria</taxon>
        <taxon>Bacillati</taxon>
        <taxon>Bacillota</taxon>
        <taxon>Clostridia</taxon>
        <taxon>Eubacteriales</taxon>
        <taxon>Eubacteriaceae</taxon>
        <taxon>Eubacterium</taxon>
    </lineage>
</organism>
<feature type="transmembrane region" description="Helical" evidence="1">
    <location>
        <begin position="171"/>
        <end position="192"/>
    </location>
</feature>
<dbReference type="SUPFAM" id="SSF109604">
    <property type="entry name" value="HD-domain/PDEase-like"/>
    <property type="match status" value="1"/>
</dbReference>
<gene>
    <name evidence="2" type="ORF">SAMN02910417_00662</name>
</gene>
<dbReference type="Gene3D" id="1.10.3210.10">
    <property type="entry name" value="Hypothetical protein af1432"/>
    <property type="match status" value="1"/>
</dbReference>
<dbReference type="EMBL" id="FMXR01000006">
    <property type="protein sequence ID" value="SDB09137.1"/>
    <property type="molecule type" value="Genomic_DNA"/>
</dbReference>
<dbReference type="Proteomes" id="UP000199228">
    <property type="component" value="Unassembled WGS sequence"/>
</dbReference>
<sequence>MLAFALVAGLFLKLYIDEVISLVIFQLFFYLLVYAQLEIKRKEAGIKDLNARKYYMLVLIYSIGMAYALLLNFLPNQIQPFLLLALLLACTTDQMIGVTAGIYFSIVAYFVSNNPSVISLIISLSIICGGMTIYKGLLNKTYRKQFFVILFVMCVLFGCVATYYYEDAIRFKILIYMLIMSALNVILAWIFMPILSSKKQNINEDTYRKMLEDEYPLNSLMRQSSKLDYDHAKRVSDICAICATIVGADSSLAAAAGLYYRIGRLEGEPHVQNGVLIAAQFDFPAEITQILREFNGEEHLPSTVESAIVQIVDLVTAKFDVLSGQKATKTEWNREMIVYQALNEYSAKGMYDESGLSMNQFLKIRDYLVHLGGQ</sequence>
<keyword evidence="1" id="KW-0812">Transmembrane</keyword>